<protein>
    <submittedName>
        <fullName evidence="7">O-antigen ligase family protein</fullName>
    </submittedName>
</protein>
<sequence>MNPLSARARTGEDAHPWYTAAVGSYLVLALVLGGASQDNDGFDLVLRLAGLPLLAIGALRLLTRGDVSRTALLFLGSLFLLPLVQLIPLPPALWSALPGRAALATDLVAVGAGETWRPISLAPGATVDALLGLTPFATVFLGVLTLRRSQAETLWLLVAVIAVISVGLGGFQLGGGPSSPFRLYGPDAGRAATGFFANRNHWAAFLVASLPAVAAWSFQRRASADRGRSGVALILGAVACLALLAGVAISGSRAGAGLLLLCALGLAPWLGVGRQGDPRRLLLPGLLLVVSLGLAVAGSWVAADRFADARRDLRFDIWAEAGRIAAAHLPFGTGAGSFSAVFAGVETPDDLTAGFTNQAHNDWLEVVVEYGLLALLPAAFLLLLLQQAWRHKGSQSTLALLALAVLLAASLVDYPLRTPALQVLMALLLASLAVRTRDRAAVTDGDQA</sequence>
<feature type="transmembrane region" description="Helical" evidence="5">
    <location>
        <begin position="129"/>
        <end position="146"/>
    </location>
</feature>
<feature type="domain" description="O-antigen ligase-related" evidence="6">
    <location>
        <begin position="239"/>
        <end position="376"/>
    </location>
</feature>
<evidence type="ECO:0000256" key="4">
    <source>
        <dbReference type="ARBA" id="ARBA00023136"/>
    </source>
</evidence>
<evidence type="ECO:0000256" key="2">
    <source>
        <dbReference type="ARBA" id="ARBA00022692"/>
    </source>
</evidence>
<evidence type="ECO:0000256" key="1">
    <source>
        <dbReference type="ARBA" id="ARBA00004141"/>
    </source>
</evidence>
<dbReference type="EMBL" id="CP097649">
    <property type="protein sequence ID" value="URI15037.1"/>
    <property type="molecule type" value="Genomic_DNA"/>
</dbReference>
<dbReference type="InterPro" id="IPR007016">
    <property type="entry name" value="O-antigen_ligase-rel_domated"/>
</dbReference>
<feature type="transmembrane region" description="Helical" evidence="5">
    <location>
        <begin position="367"/>
        <end position="385"/>
    </location>
</feature>
<dbReference type="GO" id="GO:0016874">
    <property type="term" value="F:ligase activity"/>
    <property type="evidence" value="ECO:0007669"/>
    <property type="project" value="UniProtKB-KW"/>
</dbReference>
<dbReference type="PANTHER" id="PTHR37422">
    <property type="entry name" value="TEICHURONIC ACID BIOSYNTHESIS PROTEIN TUAE"/>
    <property type="match status" value="1"/>
</dbReference>
<evidence type="ECO:0000259" key="6">
    <source>
        <dbReference type="Pfam" id="PF04932"/>
    </source>
</evidence>
<dbReference type="RefSeq" id="WP_250201823.1">
    <property type="nucleotide sequence ID" value="NZ_CP097649.1"/>
</dbReference>
<dbReference type="Pfam" id="PF04932">
    <property type="entry name" value="Wzy_C"/>
    <property type="match status" value="1"/>
</dbReference>
<feature type="transmembrane region" description="Helical" evidence="5">
    <location>
        <begin position="397"/>
        <end position="414"/>
    </location>
</feature>
<evidence type="ECO:0000256" key="3">
    <source>
        <dbReference type="ARBA" id="ARBA00022989"/>
    </source>
</evidence>
<feature type="transmembrane region" description="Helical" evidence="5">
    <location>
        <begin position="201"/>
        <end position="218"/>
    </location>
</feature>
<evidence type="ECO:0000313" key="8">
    <source>
        <dbReference type="Proteomes" id="UP001055429"/>
    </source>
</evidence>
<organism evidence="7 8">
    <name type="scientific">Brevundimonas albigilva</name>
    <dbReference type="NCBI Taxonomy" id="1312364"/>
    <lineage>
        <taxon>Bacteria</taxon>
        <taxon>Pseudomonadati</taxon>
        <taxon>Pseudomonadota</taxon>
        <taxon>Alphaproteobacteria</taxon>
        <taxon>Caulobacterales</taxon>
        <taxon>Caulobacteraceae</taxon>
        <taxon>Brevundimonas</taxon>
    </lineage>
</organism>
<evidence type="ECO:0000313" key="7">
    <source>
        <dbReference type="EMBL" id="URI15037.1"/>
    </source>
</evidence>
<evidence type="ECO:0000256" key="5">
    <source>
        <dbReference type="SAM" id="Phobius"/>
    </source>
</evidence>
<accession>A0ABY4SN81</accession>
<keyword evidence="8" id="KW-1185">Reference proteome</keyword>
<feature type="transmembrane region" description="Helical" evidence="5">
    <location>
        <begin position="281"/>
        <end position="303"/>
    </location>
</feature>
<dbReference type="Proteomes" id="UP001055429">
    <property type="component" value="Chromosome"/>
</dbReference>
<feature type="transmembrane region" description="Helical" evidence="5">
    <location>
        <begin position="230"/>
        <end position="249"/>
    </location>
</feature>
<dbReference type="InterPro" id="IPR051533">
    <property type="entry name" value="WaaL-like"/>
</dbReference>
<dbReference type="PANTHER" id="PTHR37422:SF13">
    <property type="entry name" value="LIPOPOLYSACCHARIDE BIOSYNTHESIS PROTEIN PA4999-RELATED"/>
    <property type="match status" value="1"/>
</dbReference>
<keyword evidence="2 5" id="KW-0812">Transmembrane</keyword>
<keyword evidence="7" id="KW-0436">Ligase</keyword>
<name>A0ABY4SN81_9CAUL</name>
<feature type="transmembrane region" description="Helical" evidence="5">
    <location>
        <begin position="17"/>
        <end position="35"/>
    </location>
</feature>
<feature type="transmembrane region" description="Helical" evidence="5">
    <location>
        <begin position="41"/>
        <end position="59"/>
    </location>
</feature>
<feature type="transmembrane region" description="Helical" evidence="5">
    <location>
        <begin position="71"/>
        <end position="89"/>
    </location>
</feature>
<comment type="subcellular location">
    <subcellularLocation>
        <location evidence="1">Membrane</location>
        <topology evidence="1">Multi-pass membrane protein</topology>
    </subcellularLocation>
</comment>
<reference evidence="7" key="1">
    <citation type="submission" date="2022-05" db="EMBL/GenBank/DDBJ databases">
        <title>Brevundimonas albigilva TT17 genome sequence.</title>
        <authorList>
            <person name="Lee K."/>
            <person name="Son H."/>
        </authorList>
    </citation>
    <scope>NUCLEOTIDE SEQUENCE</scope>
    <source>
        <strain evidence="7">TT17</strain>
    </source>
</reference>
<proteinExistence type="predicted"/>
<feature type="transmembrane region" description="Helical" evidence="5">
    <location>
        <begin position="153"/>
        <end position="173"/>
    </location>
</feature>
<keyword evidence="3 5" id="KW-1133">Transmembrane helix</keyword>
<keyword evidence="4 5" id="KW-0472">Membrane</keyword>
<gene>
    <name evidence="7" type="ORF">M8231_14760</name>
</gene>